<dbReference type="Pfam" id="PF14215">
    <property type="entry name" value="bHLH-MYC_N"/>
    <property type="match status" value="1"/>
</dbReference>
<evidence type="ECO:0000256" key="3">
    <source>
        <dbReference type="ARBA" id="ARBA00023125"/>
    </source>
</evidence>
<feature type="coiled-coil region" evidence="7">
    <location>
        <begin position="480"/>
        <end position="507"/>
    </location>
</feature>
<accession>A0A1L5YQU9</accession>
<dbReference type="Pfam" id="PF00010">
    <property type="entry name" value="HLH"/>
    <property type="match status" value="1"/>
</dbReference>
<dbReference type="GO" id="GO:0005634">
    <property type="term" value="C:nucleus"/>
    <property type="evidence" value="ECO:0007669"/>
    <property type="project" value="UniProtKB-SubCell"/>
</dbReference>
<keyword evidence="2" id="KW-0805">Transcription regulation</keyword>
<keyword evidence="4" id="KW-0010">Activator</keyword>
<evidence type="ECO:0000256" key="7">
    <source>
        <dbReference type="SAM" id="Coils"/>
    </source>
</evidence>
<dbReference type="SUPFAM" id="SSF47459">
    <property type="entry name" value="HLH, helix-loop-helix DNA-binding domain"/>
    <property type="match status" value="1"/>
</dbReference>
<evidence type="ECO:0000256" key="2">
    <source>
        <dbReference type="ARBA" id="ARBA00023015"/>
    </source>
</evidence>
<evidence type="ECO:0000259" key="8">
    <source>
        <dbReference type="PROSITE" id="PS50888"/>
    </source>
</evidence>
<evidence type="ECO:0000256" key="5">
    <source>
        <dbReference type="ARBA" id="ARBA00023163"/>
    </source>
</evidence>
<name>A0A1L5YQU9_LITCN</name>
<keyword evidence="7" id="KW-0175">Coiled coil</keyword>
<dbReference type="GO" id="GO:0080090">
    <property type="term" value="P:regulation of primary metabolic process"/>
    <property type="evidence" value="ECO:0007669"/>
    <property type="project" value="UniProtKB-ARBA"/>
</dbReference>
<proteinExistence type="evidence at transcript level"/>
<evidence type="ECO:0000256" key="4">
    <source>
        <dbReference type="ARBA" id="ARBA00023159"/>
    </source>
</evidence>
<dbReference type="SMART" id="SM00353">
    <property type="entry name" value="HLH"/>
    <property type="match status" value="1"/>
</dbReference>
<keyword evidence="3" id="KW-0238">DNA-binding</keyword>
<protein>
    <submittedName>
        <fullName evidence="9">BHLH3</fullName>
    </submittedName>
</protein>
<dbReference type="InterPro" id="IPR054502">
    <property type="entry name" value="bHLH-TF_ACT-like_plant"/>
</dbReference>
<reference evidence="9" key="1">
    <citation type="submission" date="2016-12" db="EMBL/GenBank/DDBJ databases">
        <title>Two LcbHLH Transcription Factors Interacting with LcMYB1 in Regulating Late Structural Genes of Anthocyanin Biosynthesis in Nicotiana and Litchi chinensis During Anthocyanin Accumulation.</title>
        <authorList>
            <person name="Lai B."/>
            <person name="Hu G."/>
            <person name="Wang H."/>
        </authorList>
    </citation>
    <scope>NUCLEOTIDE SEQUENCE</scope>
</reference>
<dbReference type="AlphaFoldDB" id="A0A1L5YQU9"/>
<dbReference type="PANTHER" id="PTHR46266:SF3">
    <property type="entry name" value="TRANSCRIPTION FACTOR EGL1"/>
    <property type="match status" value="1"/>
</dbReference>
<keyword evidence="5" id="KW-0804">Transcription</keyword>
<keyword evidence="6" id="KW-0539">Nucleus</keyword>
<comment type="subcellular location">
    <subcellularLocation>
        <location evidence="1">Nucleus</location>
    </subcellularLocation>
</comment>
<dbReference type="InterPro" id="IPR011598">
    <property type="entry name" value="bHLH_dom"/>
</dbReference>
<feature type="domain" description="BHLH" evidence="8">
    <location>
        <begin position="441"/>
        <end position="490"/>
    </location>
</feature>
<dbReference type="InterPro" id="IPR029016">
    <property type="entry name" value="GAF-like_dom_sf"/>
</dbReference>
<dbReference type="Gene3D" id="3.30.450.40">
    <property type="match status" value="1"/>
</dbReference>
<dbReference type="GO" id="GO:0046983">
    <property type="term" value="F:protein dimerization activity"/>
    <property type="evidence" value="ECO:0007669"/>
    <property type="project" value="InterPro"/>
</dbReference>
<evidence type="ECO:0000256" key="6">
    <source>
        <dbReference type="ARBA" id="ARBA00023242"/>
    </source>
</evidence>
<dbReference type="PANTHER" id="PTHR46266">
    <property type="entry name" value="TRANSCRIPTION FACTOR TT8"/>
    <property type="match status" value="1"/>
</dbReference>
<evidence type="ECO:0000313" key="9">
    <source>
        <dbReference type="EMBL" id="APP94124.1"/>
    </source>
</evidence>
<dbReference type="Pfam" id="PF22754">
    <property type="entry name" value="bHLH-TF_ACT-like_plant"/>
    <property type="match status" value="1"/>
</dbReference>
<dbReference type="Gene3D" id="4.10.280.10">
    <property type="entry name" value="Helix-loop-helix DNA-binding domain"/>
    <property type="match status" value="1"/>
</dbReference>
<evidence type="ECO:0000256" key="1">
    <source>
        <dbReference type="ARBA" id="ARBA00004123"/>
    </source>
</evidence>
<gene>
    <name evidence="9" type="primary">bHLH3</name>
</gene>
<dbReference type="InterPro" id="IPR036638">
    <property type="entry name" value="HLH_DNA-bd_sf"/>
</dbReference>
<dbReference type="EMBL" id="KY302805">
    <property type="protein sequence ID" value="APP94124.1"/>
    <property type="molecule type" value="mRNA"/>
</dbReference>
<dbReference type="PROSITE" id="PS50888">
    <property type="entry name" value="BHLH"/>
    <property type="match status" value="1"/>
</dbReference>
<sequence>MATTGVQSHERVPENLKKQLALAVRSIQWSYAIFWSISAGQSGVLEWGDGYYNGDIKTRKTIQAVELNSDQLGLQRSEQLRELYESLSAGESNPQSSRRPSAALSPEDLTDTEWYYLVCMSFVFNIGEGLPGRALANGQPIWVCNAHYADSKVFSRSLLAKSASIQTVLCFPFLQGVVELGTTDLVLEDPSFIQQVKSSFLEIPYPVISEKFSSGAGKMRNDNDIARASLDPKILDTTMLPVIGCEVLEMASPNDSSNGIEPNQPAEDSFMVEGINGVASQVQSWQFIEDELSNCIHHSMNSSDCISQTFVDPGKVVSAAKDDKATDNGLQEVQEFNDTKLTSSDLRGNDLHYRSVLSALLKTSHQLVWGPHFQNCNQESSFISWKKGRLRNCRKQRDATPQKLLKKILFEVPLMNNNKLLESSEDDGFKDNVCRPEADEIATNLHVLSERNRREKLNERFVTLKSLVPSISKFDKVSILDDTILYLKELERKIEELETRLELPELEGRTKRKSKDTAERISDNYGNNKISNGKKLLNKRKACDIVEMEPEIDYVVLKDGSTDDITISVNDKHVLIEIRCPWREGILLEIMDAVSNLHLDSHSVQSSTTEGILTVTIKSKYKGLNIASAGMIRQSLDRVIWKC</sequence>
<dbReference type="InterPro" id="IPR025610">
    <property type="entry name" value="MYC/MYB_N"/>
</dbReference>
<organism evidence="9">
    <name type="scientific">Litchi chinensis</name>
    <name type="common">Lychee</name>
    <dbReference type="NCBI Taxonomy" id="151069"/>
    <lineage>
        <taxon>Eukaryota</taxon>
        <taxon>Viridiplantae</taxon>
        <taxon>Streptophyta</taxon>
        <taxon>Embryophyta</taxon>
        <taxon>Tracheophyta</taxon>
        <taxon>Spermatophyta</taxon>
        <taxon>Magnoliopsida</taxon>
        <taxon>eudicotyledons</taxon>
        <taxon>Gunneridae</taxon>
        <taxon>Pentapetalae</taxon>
        <taxon>rosids</taxon>
        <taxon>malvids</taxon>
        <taxon>Sapindales</taxon>
        <taxon>Sapindaceae</taxon>
        <taxon>Litchi</taxon>
    </lineage>
</organism>